<accession>A0A674K5Y4</accession>
<evidence type="ECO:0000256" key="8">
    <source>
        <dbReference type="RuleBase" id="RU365068"/>
    </source>
</evidence>
<dbReference type="InterPro" id="IPR011545">
    <property type="entry name" value="DEAD/DEAH_box_helicase_dom"/>
</dbReference>
<dbReference type="GO" id="GO:0005730">
    <property type="term" value="C:nucleolus"/>
    <property type="evidence" value="ECO:0007669"/>
    <property type="project" value="Ensembl"/>
</dbReference>
<organism evidence="13 14">
    <name type="scientific">Terrapene triunguis</name>
    <name type="common">Three-toed box turtle</name>
    <dbReference type="NCBI Taxonomy" id="2587831"/>
    <lineage>
        <taxon>Eukaryota</taxon>
        <taxon>Metazoa</taxon>
        <taxon>Chordata</taxon>
        <taxon>Craniata</taxon>
        <taxon>Vertebrata</taxon>
        <taxon>Euteleostomi</taxon>
        <taxon>Archelosauria</taxon>
        <taxon>Testudinata</taxon>
        <taxon>Testudines</taxon>
        <taxon>Cryptodira</taxon>
        <taxon>Durocryptodira</taxon>
        <taxon>Testudinoidea</taxon>
        <taxon>Emydidae</taxon>
        <taxon>Terrapene</taxon>
    </lineage>
</organism>
<dbReference type="Gene3D" id="3.40.50.300">
    <property type="entry name" value="P-loop containing nucleotide triphosphate hydrolases"/>
    <property type="match status" value="3"/>
</dbReference>
<dbReference type="InterPro" id="IPR014001">
    <property type="entry name" value="Helicase_ATP-bd"/>
</dbReference>
<feature type="domain" description="Helicase C-terminal" evidence="11">
    <location>
        <begin position="306"/>
        <end position="474"/>
    </location>
</feature>
<evidence type="ECO:0000259" key="12">
    <source>
        <dbReference type="PROSITE" id="PS51195"/>
    </source>
</evidence>
<keyword evidence="1 7" id="KW-0547">Nucleotide-binding</keyword>
<dbReference type="EC" id="3.6.4.13" evidence="8"/>
<dbReference type="PROSITE" id="PS51192">
    <property type="entry name" value="HELICASE_ATP_BIND_1"/>
    <property type="match status" value="1"/>
</dbReference>
<dbReference type="GO" id="GO:0003724">
    <property type="term" value="F:RNA helicase activity"/>
    <property type="evidence" value="ECO:0007669"/>
    <property type="project" value="UniProtKB-EC"/>
</dbReference>
<keyword evidence="4 7" id="KW-0067">ATP-binding</keyword>
<dbReference type="CDD" id="cd18787">
    <property type="entry name" value="SF2_C_DEAD"/>
    <property type="match status" value="1"/>
</dbReference>
<dbReference type="GO" id="GO:0003723">
    <property type="term" value="F:RNA binding"/>
    <property type="evidence" value="ECO:0007669"/>
    <property type="project" value="UniProtKB-UniRule"/>
</dbReference>
<keyword evidence="14" id="KW-1185">Reference proteome</keyword>
<dbReference type="InterPro" id="IPR025313">
    <property type="entry name" value="SPB4-like_CTE"/>
</dbReference>
<reference evidence="13" key="2">
    <citation type="submission" date="2025-09" db="UniProtKB">
        <authorList>
            <consortium name="Ensembl"/>
        </authorList>
    </citation>
    <scope>IDENTIFICATION</scope>
</reference>
<evidence type="ECO:0000259" key="10">
    <source>
        <dbReference type="PROSITE" id="PS51192"/>
    </source>
</evidence>
<dbReference type="InterPro" id="IPR001650">
    <property type="entry name" value="Helicase_C-like"/>
</dbReference>
<dbReference type="GO" id="GO:0016787">
    <property type="term" value="F:hydrolase activity"/>
    <property type="evidence" value="ECO:0007669"/>
    <property type="project" value="UniProtKB-KW"/>
</dbReference>
<dbReference type="PROSITE" id="PS51195">
    <property type="entry name" value="Q_MOTIF"/>
    <property type="match status" value="1"/>
</dbReference>
<proteinExistence type="inferred from homology"/>
<gene>
    <name evidence="13" type="primary">DDX31</name>
</gene>
<protein>
    <recommendedName>
        <fullName evidence="8">ATP-dependent RNA helicase</fullName>
        <ecNumber evidence="8">3.6.4.13</ecNumber>
    </recommendedName>
</protein>
<dbReference type="PROSITE" id="PS00039">
    <property type="entry name" value="DEAD_ATP_HELICASE"/>
    <property type="match status" value="1"/>
</dbReference>
<dbReference type="SMART" id="SM01178">
    <property type="entry name" value="DUF4217"/>
    <property type="match status" value="1"/>
</dbReference>
<feature type="region of interest" description="Disordered" evidence="9">
    <location>
        <begin position="573"/>
        <end position="648"/>
    </location>
</feature>
<dbReference type="Pfam" id="PF00270">
    <property type="entry name" value="DEAD"/>
    <property type="match status" value="2"/>
</dbReference>
<keyword evidence="5 8" id="KW-0694">RNA-binding</keyword>
<evidence type="ECO:0000256" key="6">
    <source>
        <dbReference type="PROSITE-ProRule" id="PRU00552"/>
    </source>
</evidence>
<dbReference type="Ensembl" id="ENSTMTT00000030466.1">
    <property type="protein sequence ID" value="ENSTMTP00000029391.1"/>
    <property type="gene ID" value="ENSTMTG00000021273.1"/>
</dbReference>
<feature type="region of interest" description="Disordered" evidence="9">
    <location>
        <begin position="27"/>
        <end position="47"/>
    </location>
</feature>
<dbReference type="InterPro" id="IPR014014">
    <property type="entry name" value="RNA_helicase_DEAD_Q_motif"/>
</dbReference>
<dbReference type="PROSITE" id="PS51194">
    <property type="entry name" value="HELICASE_CTER"/>
    <property type="match status" value="1"/>
</dbReference>
<dbReference type="SMART" id="SM00487">
    <property type="entry name" value="DEXDc"/>
    <property type="match status" value="1"/>
</dbReference>
<dbReference type="AlphaFoldDB" id="A0A674K5Y4"/>
<dbReference type="GO" id="GO:0005794">
    <property type="term" value="C:Golgi apparatus"/>
    <property type="evidence" value="ECO:0007669"/>
    <property type="project" value="Ensembl"/>
</dbReference>
<feature type="domain" description="Helicase ATP-binding" evidence="10">
    <location>
        <begin position="116"/>
        <end position="273"/>
    </location>
</feature>
<comment type="domain">
    <text evidence="8">The Q motif is unique to and characteristic of the DEAD box family of RNA helicases and controls ATP binding and hydrolysis.</text>
</comment>
<evidence type="ECO:0000313" key="13">
    <source>
        <dbReference type="Ensembl" id="ENSTMTP00000029391.1"/>
    </source>
</evidence>
<dbReference type="Pfam" id="PF00271">
    <property type="entry name" value="Helicase_C"/>
    <property type="match status" value="1"/>
</dbReference>
<evidence type="ECO:0000256" key="5">
    <source>
        <dbReference type="ARBA" id="ARBA00022884"/>
    </source>
</evidence>
<sequence length="648" mass="72471">TPSKQKPKLSVSPIKKCTKEADICVKGNLSSKSPPKKQSTVRQNESLSSRPFIKTSCLFKNNPKIPEIHRGGVKQVQEKVFTSDSFSQLDLHPHLISTITTVLKMSSMTSVQKQTIPVLLKGKDALVRSQTGSGKTLAYGIPLIQSLQGMKSKIQVCTIEISLFSFNFRSLGLPPLKSEKARLRKGINILISTPGRLVDHIKSTKCIHFRCIQWLIMDEADRILDMGFEKDVTVILNALNAESEKRQNVLLSATLTEGVTRLADISLHDPVSIAIVEETWDRTTPEQEAIGSPARMEEDGFAIPEKLKQHVVVVPSKLRLVTLAAFILGKCKFEKRHKMIVFFSSCEQVEFHYKLLLKVLLGGQEAEEPERLPLPSSHLKFLRLHGNMEQEVSTAEECIKSGMARGLDLPQVTWIVQYNAPASPAEYVHRIGRTARIGCHGNSLLVLTPSEAEYVNSLASHKINVSEMKMEDILSSLMKDDRFQERRWGTKKSRGTNPQEVRERATVLQTEFENYVHSGEGTVQWAKKALQSFLRSYTTYPKTLKHIFHIKSLHLGHVAKSFGLRDAPQNLSASMAASPGKKTKLKPKRPDLRRKTQGKRRLAEILRSEYSSGMDSGVSKVKRKKRHGKPGNQKITHGAEGKGTCNAN</sequence>
<evidence type="ECO:0000256" key="4">
    <source>
        <dbReference type="ARBA" id="ARBA00022840"/>
    </source>
</evidence>
<evidence type="ECO:0000313" key="14">
    <source>
        <dbReference type="Proteomes" id="UP000472274"/>
    </source>
</evidence>
<comment type="similarity">
    <text evidence="7">Belongs to the DEAD box helicase family.</text>
</comment>
<name>A0A674K5Y4_9SAUR</name>
<feature type="short sequence motif" description="Q motif" evidence="6">
    <location>
        <begin position="84"/>
        <end position="113"/>
    </location>
</feature>
<dbReference type="SMART" id="SM00490">
    <property type="entry name" value="HELICc"/>
    <property type="match status" value="1"/>
</dbReference>
<evidence type="ECO:0000256" key="2">
    <source>
        <dbReference type="ARBA" id="ARBA00022801"/>
    </source>
</evidence>
<dbReference type="Pfam" id="PF13959">
    <property type="entry name" value="CTE_SPB4"/>
    <property type="match status" value="1"/>
</dbReference>
<dbReference type="GO" id="GO:0005524">
    <property type="term" value="F:ATP binding"/>
    <property type="evidence" value="ECO:0007669"/>
    <property type="project" value="UniProtKB-UniRule"/>
</dbReference>
<dbReference type="GO" id="GO:0042254">
    <property type="term" value="P:ribosome biogenesis"/>
    <property type="evidence" value="ECO:0007669"/>
    <property type="project" value="Ensembl"/>
</dbReference>
<dbReference type="FunFam" id="3.40.50.300:FF:001466">
    <property type="entry name" value="RNA helicase"/>
    <property type="match status" value="1"/>
</dbReference>
<keyword evidence="2 7" id="KW-0378">Hydrolase</keyword>
<evidence type="ECO:0000259" key="11">
    <source>
        <dbReference type="PROSITE" id="PS51194"/>
    </source>
</evidence>
<evidence type="ECO:0000256" key="3">
    <source>
        <dbReference type="ARBA" id="ARBA00022806"/>
    </source>
</evidence>
<dbReference type="SUPFAM" id="SSF52540">
    <property type="entry name" value="P-loop containing nucleoside triphosphate hydrolases"/>
    <property type="match status" value="2"/>
</dbReference>
<comment type="catalytic activity">
    <reaction evidence="8">
        <text>ATP + H2O = ADP + phosphate + H(+)</text>
        <dbReference type="Rhea" id="RHEA:13065"/>
        <dbReference type="ChEBI" id="CHEBI:15377"/>
        <dbReference type="ChEBI" id="CHEBI:15378"/>
        <dbReference type="ChEBI" id="CHEBI:30616"/>
        <dbReference type="ChEBI" id="CHEBI:43474"/>
        <dbReference type="ChEBI" id="CHEBI:456216"/>
        <dbReference type="EC" id="3.6.4.13"/>
    </reaction>
</comment>
<evidence type="ECO:0000256" key="9">
    <source>
        <dbReference type="SAM" id="MobiDB-lite"/>
    </source>
</evidence>
<evidence type="ECO:0000256" key="1">
    <source>
        <dbReference type="ARBA" id="ARBA00022741"/>
    </source>
</evidence>
<evidence type="ECO:0000256" key="7">
    <source>
        <dbReference type="RuleBase" id="RU000492"/>
    </source>
</evidence>
<dbReference type="Proteomes" id="UP000472274">
    <property type="component" value="Unplaced"/>
</dbReference>
<comment type="function">
    <text evidence="8">RNA helicase.</text>
</comment>
<dbReference type="InterPro" id="IPR027417">
    <property type="entry name" value="P-loop_NTPase"/>
</dbReference>
<dbReference type="GeneTree" id="ENSGT00550000075041"/>
<reference evidence="13" key="1">
    <citation type="submission" date="2025-08" db="UniProtKB">
        <authorList>
            <consortium name="Ensembl"/>
        </authorList>
    </citation>
    <scope>IDENTIFICATION</scope>
</reference>
<feature type="domain" description="DEAD-box RNA helicase Q" evidence="12">
    <location>
        <begin position="84"/>
        <end position="113"/>
    </location>
</feature>
<dbReference type="InterPro" id="IPR000629">
    <property type="entry name" value="RNA-helicase_DEAD-box_CS"/>
</dbReference>
<dbReference type="PANTHER" id="PTHR24031">
    <property type="entry name" value="RNA HELICASE"/>
    <property type="match status" value="1"/>
</dbReference>
<feature type="compositionally biased region" description="Basic residues" evidence="9">
    <location>
        <begin position="620"/>
        <end position="629"/>
    </location>
</feature>
<feature type="compositionally biased region" description="Polar residues" evidence="9">
    <location>
        <begin position="28"/>
        <end position="47"/>
    </location>
</feature>
<dbReference type="InParanoid" id="A0A674K5Y4"/>
<keyword evidence="3 7" id="KW-0347">Helicase</keyword>